<comment type="caution">
    <text evidence="1">The sequence shown here is derived from an EMBL/GenBank/DDBJ whole genome shotgun (WGS) entry which is preliminary data.</text>
</comment>
<dbReference type="EMBL" id="LAZR01020850">
    <property type="protein sequence ID" value="KKL87386.1"/>
    <property type="molecule type" value="Genomic_DNA"/>
</dbReference>
<organism evidence="1">
    <name type="scientific">marine sediment metagenome</name>
    <dbReference type="NCBI Taxonomy" id="412755"/>
    <lineage>
        <taxon>unclassified sequences</taxon>
        <taxon>metagenomes</taxon>
        <taxon>ecological metagenomes</taxon>
    </lineage>
</organism>
<name>A0A0F9GAA8_9ZZZZ</name>
<protein>
    <submittedName>
        <fullName evidence="1">Uncharacterized protein</fullName>
    </submittedName>
</protein>
<gene>
    <name evidence="1" type="ORF">LCGC14_1935250</name>
</gene>
<evidence type="ECO:0000313" key="1">
    <source>
        <dbReference type="EMBL" id="KKL87386.1"/>
    </source>
</evidence>
<accession>A0A0F9GAA8</accession>
<reference evidence="1" key="1">
    <citation type="journal article" date="2015" name="Nature">
        <title>Complex archaea that bridge the gap between prokaryotes and eukaryotes.</title>
        <authorList>
            <person name="Spang A."/>
            <person name="Saw J.H."/>
            <person name="Jorgensen S.L."/>
            <person name="Zaremba-Niedzwiedzka K."/>
            <person name="Martijn J."/>
            <person name="Lind A.E."/>
            <person name="van Eijk R."/>
            <person name="Schleper C."/>
            <person name="Guy L."/>
            <person name="Ettema T.J."/>
        </authorList>
    </citation>
    <scope>NUCLEOTIDE SEQUENCE</scope>
</reference>
<sequence length="59" mass="6752">MSEHEHQCINAEKHGALYFYSLLWNSWAEKYVGNSEAARKGMMTTATHCKYCGLELVVI</sequence>
<proteinExistence type="predicted"/>
<dbReference type="AlphaFoldDB" id="A0A0F9GAA8"/>